<sequence>MAGPAPGLPLPVPVPTTSALASSTTITDTMLATADASSSACPSSAEPTPPLPAPVPAHDPVGEDGLAPSMAEPCRQPLAPLPALCCVVAYSDVAPRFQAGVLDQVRAASLDVFFESKYVDEVPTRTSGASRFAWRLDLVFDAAAPVTASAVAAANAVASGSEPESEPESEISEPAAQPEVYGFILYRLGGELADAKHLVGISKLWVNEGVRCRGLGHVLVKRAISWAKSHRALYVTLWAYNDAIRFYRNMGFKLGIASEDSIAAQAEGTFHNEVSKYMEKFVGTRKQRKDMNRGISSRRNKRKNRTRYR</sequence>
<dbReference type="SUPFAM" id="SSF55729">
    <property type="entry name" value="Acyl-CoA N-acyltransferases (Nat)"/>
    <property type="match status" value="1"/>
</dbReference>
<dbReference type="InterPro" id="IPR000182">
    <property type="entry name" value="GNAT_dom"/>
</dbReference>
<dbReference type="EMBL" id="GL349436">
    <property type="protein sequence ID" value="KNC52175.1"/>
    <property type="molecule type" value="Genomic_DNA"/>
</dbReference>
<dbReference type="InterPro" id="IPR016181">
    <property type="entry name" value="Acyl_CoA_acyltransferase"/>
</dbReference>
<accession>A0A0L0DJ05</accession>
<dbReference type="PROSITE" id="PS51186">
    <property type="entry name" value="GNAT"/>
    <property type="match status" value="1"/>
</dbReference>
<dbReference type="Proteomes" id="UP000054408">
    <property type="component" value="Unassembled WGS sequence"/>
</dbReference>
<gene>
    <name evidence="3" type="ORF">AMSG_01001</name>
</gene>
<evidence type="ECO:0000313" key="3">
    <source>
        <dbReference type="EMBL" id="KNC52175.1"/>
    </source>
</evidence>
<feature type="compositionally biased region" description="Low complexity" evidence="1">
    <location>
        <begin position="33"/>
        <end position="46"/>
    </location>
</feature>
<dbReference type="AlphaFoldDB" id="A0A0L0DJ05"/>
<dbReference type="Pfam" id="PF00583">
    <property type="entry name" value="Acetyltransf_1"/>
    <property type="match status" value="1"/>
</dbReference>
<dbReference type="GeneID" id="25560775"/>
<evidence type="ECO:0000256" key="1">
    <source>
        <dbReference type="SAM" id="MobiDB-lite"/>
    </source>
</evidence>
<dbReference type="Gene3D" id="3.40.630.30">
    <property type="match status" value="1"/>
</dbReference>
<dbReference type="CDD" id="cd04301">
    <property type="entry name" value="NAT_SF"/>
    <property type="match status" value="1"/>
</dbReference>
<name>A0A0L0DJ05_THETB</name>
<dbReference type="GO" id="GO:0016747">
    <property type="term" value="F:acyltransferase activity, transferring groups other than amino-acyl groups"/>
    <property type="evidence" value="ECO:0007669"/>
    <property type="project" value="InterPro"/>
</dbReference>
<feature type="compositionally biased region" description="Basic residues" evidence="1">
    <location>
        <begin position="296"/>
        <end position="309"/>
    </location>
</feature>
<evidence type="ECO:0000313" key="4">
    <source>
        <dbReference type="Proteomes" id="UP000054408"/>
    </source>
</evidence>
<feature type="domain" description="N-acetyltransferase" evidence="2">
    <location>
        <begin position="141"/>
        <end position="283"/>
    </location>
</feature>
<proteinExistence type="predicted"/>
<organism evidence="3 4">
    <name type="scientific">Thecamonas trahens ATCC 50062</name>
    <dbReference type="NCBI Taxonomy" id="461836"/>
    <lineage>
        <taxon>Eukaryota</taxon>
        <taxon>Apusozoa</taxon>
        <taxon>Apusomonadida</taxon>
        <taxon>Apusomonadidae</taxon>
        <taxon>Thecamonas</taxon>
    </lineage>
</organism>
<reference evidence="3 4" key="1">
    <citation type="submission" date="2010-05" db="EMBL/GenBank/DDBJ databases">
        <title>The Genome Sequence of Thecamonas trahens ATCC 50062.</title>
        <authorList>
            <consortium name="The Broad Institute Genome Sequencing Platform"/>
            <person name="Russ C."/>
            <person name="Cuomo C."/>
            <person name="Shea T."/>
            <person name="Young S.K."/>
            <person name="Zeng Q."/>
            <person name="Koehrsen M."/>
            <person name="Haas B."/>
            <person name="Borodovsky M."/>
            <person name="Guigo R."/>
            <person name="Alvarado L."/>
            <person name="Berlin A."/>
            <person name="Bochicchio J."/>
            <person name="Borenstein D."/>
            <person name="Chapman S."/>
            <person name="Chen Z."/>
            <person name="Freedman E."/>
            <person name="Gellesch M."/>
            <person name="Goldberg J."/>
            <person name="Griggs A."/>
            <person name="Gujja S."/>
            <person name="Heilman E."/>
            <person name="Heiman D."/>
            <person name="Hepburn T."/>
            <person name="Howarth C."/>
            <person name="Jen D."/>
            <person name="Larson L."/>
            <person name="Mehta T."/>
            <person name="Park D."/>
            <person name="Pearson M."/>
            <person name="Roberts A."/>
            <person name="Saif S."/>
            <person name="Shenoy N."/>
            <person name="Sisk P."/>
            <person name="Stolte C."/>
            <person name="Sykes S."/>
            <person name="Thomson T."/>
            <person name="Walk T."/>
            <person name="White J."/>
            <person name="Yandava C."/>
            <person name="Burger G."/>
            <person name="Gray M.W."/>
            <person name="Holland P.W.H."/>
            <person name="King N."/>
            <person name="Lang F.B.F."/>
            <person name="Roger A.J."/>
            <person name="Ruiz-Trillo I."/>
            <person name="Lander E."/>
            <person name="Nusbaum C."/>
        </authorList>
    </citation>
    <scope>NUCLEOTIDE SEQUENCE [LARGE SCALE GENOMIC DNA]</scope>
    <source>
        <strain evidence="3 4">ATCC 50062</strain>
    </source>
</reference>
<keyword evidence="4" id="KW-1185">Reference proteome</keyword>
<feature type="region of interest" description="Disordered" evidence="1">
    <location>
        <begin position="33"/>
        <end position="55"/>
    </location>
</feature>
<protein>
    <recommendedName>
        <fullName evidence="2">N-acetyltransferase domain-containing protein</fullName>
    </recommendedName>
</protein>
<feature type="region of interest" description="Disordered" evidence="1">
    <location>
        <begin position="285"/>
        <end position="309"/>
    </location>
</feature>
<evidence type="ECO:0000259" key="2">
    <source>
        <dbReference type="PROSITE" id="PS51186"/>
    </source>
</evidence>
<dbReference type="RefSeq" id="XP_013762178.1">
    <property type="nucleotide sequence ID" value="XM_013906724.1"/>
</dbReference>